<reference evidence="1 2" key="1">
    <citation type="submission" date="2017-02" db="EMBL/GenBank/DDBJ databases">
        <title>Pseudoalteromonas ulvae TC14 Genome.</title>
        <authorList>
            <person name="Molmeret M."/>
        </authorList>
    </citation>
    <scope>NUCLEOTIDE SEQUENCE [LARGE SCALE GENOMIC DNA]</scope>
    <source>
        <strain evidence="1">TC14</strain>
    </source>
</reference>
<keyword evidence="2" id="KW-1185">Reference proteome</keyword>
<name>A0A244CLQ4_PSEDV</name>
<gene>
    <name evidence="1" type="ORF">B1199_18095</name>
</gene>
<dbReference type="Proteomes" id="UP000194841">
    <property type="component" value="Unassembled WGS sequence"/>
</dbReference>
<evidence type="ECO:0000313" key="1">
    <source>
        <dbReference type="EMBL" id="OUL56571.1"/>
    </source>
</evidence>
<dbReference type="EMBL" id="MWPV01000006">
    <property type="protein sequence ID" value="OUL56571.1"/>
    <property type="molecule type" value="Genomic_DNA"/>
</dbReference>
<dbReference type="AlphaFoldDB" id="A0A244CLQ4"/>
<organism evidence="1 2">
    <name type="scientific">Pseudoalteromonas ulvae</name>
    <dbReference type="NCBI Taxonomy" id="107327"/>
    <lineage>
        <taxon>Bacteria</taxon>
        <taxon>Pseudomonadati</taxon>
        <taxon>Pseudomonadota</taxon>
        <taxon>Gammaproteobacteria</taxon>
        <taxon>Alteromonadales</taxon>
        <taxon>Pseudoalteromonadaceae</taxon>
        <taxon>Pseudoalteromonas</taxon>
    </lineage>
</organism>
<protein>
    <recommendedName>
        <fullName evidence="3">Tox-MPTase4 domain-containing protein</fullName>
    </recommendedName>
</protein>
<proteinExistence type="predicted"/>
<evidence type="ECO:0000313" key="2">
    <source>
        <dbReference type="Proteomes" id="UP000194841"/>
    </source>
</evidence>
<comment type="caution">
    <text evidence="1">The sequence shown here is derived from an EMBL/GenBank/DDBJ whole genome shotgun (WGS) entry which is preliminary data.</text>
</comment>
<evidence type="ECO:0008006" key="3">
    <source>
        <dbReference type="Google" id="ProtNLM"/>
    </source>
</evidence>
<sequence>MEEGLHQQAINLTINYFGIDVLDKGKFWYPEFSSKLNDYGIVKNGRILIGRDAFESLSVLGSTIYHEIQHVKFGSVSGLEYQGETLYMMEMRAYQA</sequence>
<accession>A0A244CLQ4</accession>
<dbReference type="RefSeq" id="WP_086745537.1">
    <property type="nucleotide sequence ID" value="NZ_MWPV01000006.1"/>
</dbReference>